<evidence type="ECO:0000313" key="1">
    <source>
        <dbReference type="EMBL" id="MCI88457.1"/>
    </source>
</evidence>
<sequence>GATREGRDPWYVSLLFPYLPLAKTVVEGTG</sequence>
<dbReference type="EMBL" id="LXQA011193636">
    <property type="protein sequence ID" value="MCI88457.1"/>
    <property type="molecule type" value="Genomic_DNA"/>
</dbReference>
<comment type="caution">
    <text evidence="1">The sequence shown here is derived from an EMBL/GenBank/DDBJ whole genome shotgun (WGS) entry which is preliminary data.</text>
</comment>
<organism evidence="1 2">
    <name type="scientific">Trifolium medium</name>
    <dbReference type="NCBI Taxonomy" id="97028"/>
    <lineage>
        <taxon>Eukaryota</taxon>
        <taxon>Viridiplantae</taxon>
        <taxon>Streptophyta</taxon>
        <taxon>Embryophyta</taxon>
        <taxon>Tracheophyta</taxon>
        <taxon>Spermatophyta</taxon>
        <taxon>Magnoliopsida</taxon>
        <taxon>eudicotyledons</taxon>
        <taxon>Gunneridae</taxon>
        <taxon>Pentapetalae</taxon>
        <taxon>rosids</taxon>
        <taxon>fabids</taxon>
        <taxon>Fabales</taxon>
        <taxon>Fabaceae</taxon>
        <taxon>Papilionoideae</taxon>
        <taxon>50 kb inversion clade</taxon>
        <taxon>NPAAA clade</taxon>
        <taxon>Hologalegina</taxon>
        <taxon>IRL clade</taxon>
        <taxon>Trifolieae</taxon>
        <taxon>Trifolium</taxon>
    </lineage>
</organism>
<dbReference type="Proteomes" id="UP000265520">
    <property type="component" value="Unassembled WGS sequence"/>
</dbReference>
<keyword evidence="2" id="KW-1185">Reference proteome</keyword>
<feature type="non-terminal residue" evidence="1">
    <location>
        <position position="1"/>
    </location>
</feature>
<dbReference type="AlphaFoldDB" id="A0A392VKP0"/>
<protein>
    <submittedName>
        <fullName evidence="1">Uncharacterized protein</fullName>
    </submittedName>
</protein>
<reference evidence="1 2" key="1">
    <citation type="journal article" date="2018" name="Front. Plant Sci.">
        <title>Red Clover (Trifolium pratense) and Zigzag Clover (T. medium) - A Picture of Genomic Similarities and Differences.</title>
        <authorList>
            <person name="Dluhosova J."/>
            <person name="Istvanek J."/>
            <person name="Nedelnik J."/>
            <person name="Repkova J."/>
        </authorList>
    </citation>
    <scope>NUCLEOTIDE SEQUENCE [LARGE SCALE GENOMIC DNA]</scope>
    <source>
        <strain evidence="2">cv. 10/8</strain>
        <tissue evidence="1">Leaf</tissue>
    </source>
</reference>
<name>A0A392VKP0_9FABA</name>
<proteinExistence type="predicted"/>
<accession>A0A392VKP0</accession>
<evidence type="ECO:0000313" key="2">
    <source>
        <dbReference type="Proteomes" id="UP000265520"/>
    </source>
</evidence>